<proteinExistence type="predicted"/>
<keyword evidence="1" id="KW-0812">Transmembrane</keyword>
<dbReference type="EMBL" id="KV425921">
    <property type="protein sequence ID" value="KZV98180.1"/>
    <property type="molecule type" value="Genomic_DNA"/>
</dbReference>
<feature type="transmembrane region" description="Helical" evidence="1">
    <location>
        <begin position="47"/>
        <end position="66"/>
    </location>
</feature>
<sequence>MRNPLVLSSSPGARVSWRERFHYAIQIISILLSIGTAISVYVGGHALFPLIPLWLIAMPVVALTLTHLYRGTAHQLQRRNRLFRAIIIMRCFWVVTILVCDGFIIAYWVGKVTIDSSTLQLLNAVNFQFLYHTWHVAHSQELIKQEEEDLESAPLEERVDS</sequence>
<keyword evidence="1" id="KW-1133">Transmembrane helix</keyword>
<feature type="transmembrane region" description="Helical" evidence="1">
    <location>
        <begin position="87"/>
        <end position="109"/>
    </location>
</feature>
<dbReference type="Proteomes" id="UP000077266">
    <property type="component" value="Unassembled WGS sequence"/>
</dbReference>
<organism evidence="2 3">
    <name type="scientific">Exidia glandulosa HHB12029</name>
    <dbReference type="NCBI Taxonomy" id="1314781"/>
    <lineage>
        <taxon>Eukaryota</taxon>
        <taxon>Fungi</taxon>
        <taxon>Dikarya</taxon>
        <taxon>Basidiomycota</taxon>
        <taxon>Agaricomycotina</taxon>
        <taxon>Agaricomycetes</taxon>
        <taxon>Auriculariales</taxon>
        <taxon>Exidiaceae</taxon>
        <taxon>Exidia</taxon>
    </lineage>
</organism>
<accession>A0A165LQH2</accession>
<dbReference type="AlphaFoldDB" id="A0A165LQH2"/>
<evidence type="ECO:0000313" key="3">
    <source>
        <dbReference type="Proteomes" id="UP000077266"/>
    </source>
</evidence>
<dbReference type="InParanoid" id="A0A165LQH2"/>
<protein>
    <submittedName>
        <fullName evidence="2">Uncharacterized protein</fullName>
    </submittedName>
</protein>
<keyword evidence="3" id="KW-1185">Reference proteome</keyword>
<keyword evidence="1" id="KW-0472">Membrane</keyword>
<evidence type="ECO:0000313" key="2">
    <source>
        <dbReference type="EMBL" id="KZV98180.1"/>
    </source>
</evidence>
<reference evidence="2 3" key="1">
    <citation type="journal article" date="2016" name="Mol. Biol. Evol.">
        <title>Comparative Genomics of Early-Diverging Mushroom-Forming Fungi Provides Insights into the Origins of Lignocellulose Decay Capabilities.</title>
        <authorList>
            <person name="Nagy L.G."/>
            <person name="Riley R."/>
            <person name="Tritt A."/>
            <person name="Adam C."/>
            <person name="Daum C."/>
            <person name="Floudas D."/>
            <person name="Sun H."/>
            <person name="Yadav J.S."/>
            <person name="Pangilinan J."/>
            <person name="Larsson K.H."/>
            <person name="Matsuura K."/>
            <person name="Barry K."/>
            <person name="Labutti K."/>
            <person name="Kuo R."/>
            <person name="Ohm R.A."/>
            <person name="Bhattacharya S.S."/>
            <person name="Shirouzu T."/>
            <person name="Yoshinaga Y."/>
            <person name="Martin F.M."/>
            <person name="Grigoriev I.V."/>
            <person name="Hibbett D.S."/>
        </authorList>
    </citation>
    <scope>NUCLEOTIDE SEQUENCE [LARGE SCALE GENOMIC DNA]</scope>
    <source>
        <strain evidence="2 3">HHB12029</strain>
    </source>
</reference>
<feature type="transmembrane region" description="Helical" evidence="1">
    <location>
        <begin position="21"/>
        <end position="41"/>
    </location>
</feature>
<evidence type="ECO:0000256" key="1">
    <source>
        <dbReference type="SAM" id="Phobius"/>
    </source>
</evidence>
<name>A0A165LQH2_EXIGL</name>
<gene>
    <name evidence="2" type="ORF">EXIGLDRAFT_728647</name>
</gene>